<keyword evidence="5 9" id="KW-0798">TonB box</keyword>
<dbReference type="InterPro" id="IPR012910">
    <property type="entry name" value="Plug_dom"/>
</dbReference>
<keyword evidence="7 8" id="KW-0998">Cell outer membrane</keyword>
<dbReference type="EMBL" id="FOAF01000002">
    <property type="protein sequence ID" value="SEL53247.1"/>
    <property type="molecule type" value="Genomic_DNA"/>
</dbReference>
<dbReference type="GO" id="GO:0009279">
    <property type="term" value="C:cell outer membrane"/>
    <property type="evidence" value="ECO:0007669"/>
    <property type="project" value="UniProtKB-SubCell"/>
</dbReference>
<dbReference type="PROSITE" id="PS52016">
    <property type="entry name" value="TONB_DEPENDENT_REC_3"/>
    <property type="match status" value="1"/>
</dbReference>
<keyword evidence="6 8" id="KW-0472">Membrane</keyword>
<dbReference type="Pfam" id="PF00593">
    <property type="entry name" value="TonB_dep_Rec_b-barrel"/>
    <property type="match status" value="1"/>
</dbReference>
<dbReference type="SUPFAM" id="SSF56935">
    <property type="entry name" value="Porins"/>
    <property type="match status" value="1"/>
</dbReference>
<dbReference type="InterPro" id="IPR000531">
    <property type="entry name" value="Beta-barrel_TonB"/>
</dbReference>
<keyword evidence="2 8" id="KW-0813">Transport</keyword>
<evidence type="ECO:0000256" key="8">
    <source>
        <dbReference type="PROSITE-ProRule" id="PRU01360"/>
    </source>
</evidence>
<name>A0A1H7R0Z7_OLID1</name>
<dbReference type="InterPro" id="IPR037066">
    <property type="entry name" value="Plug_dom_sf"/>
</dbReference>
<evidence type="ECO:0000256" key="3">
    <source>
        <dbReference type="ARBA" id="ARBA00022452"/>
    </source>
</evidence>
<dbReference type="RefSeq" id="WP_093325286.1">
    <property type="nucleotide sequence ID" value="NZ_FOAF01000002.1"/>
</dbReference>
<dbReference type="AlphaFoldDB" id="A0A1H7R0Z7"/>
<evidence type="ECO:0000256" key="4">
    <source>
        <dbReference type="ARBA" id="ARBA00022692"/>
    </source>
</evidence>
<evidence type="ECO:0000256" key="7">
    <source>
        <dbReference type="ARBA" id="ARBA00023237"/>
    </source>
</evidence>
<evidence type="ECO:0000256" key="2">
    <source>
        <dbReference type="ARBA" id="ARBA00022448"/>
    </source>
</evidence>
<dbReference type="Pfam" id="PF07715">
    <property type="entry name" value="Plug"/>
    <property type="match status" value="1"/>
</dbReference>
<keyword evidence="4 8" id="KW-0812">Transmembrane</keyword>
<gene>
    <name evidence="12" type="ORF">SAMN05661044_02778</name>
</gene>
<evidence type="ECO:0000256" key="6">
    <source>
        <dbReference type="ARBA" id="ARBA00023136"/>
    </source>
</evidence>
<dbReference type="Gene3D" id="2.60.40.1120">
    <property type="entry name" value="Carboxypeptidase-like, regulatory domain"/>
    <property type="match status" value="1"/>
</dbReference>
<accession>A0A1H7R0Z7</accession>
<dbReference type="InterPro" id="IPR036942">
    <property type="entry name" value="Beta-barrel_TonB_sf"/>
</dbReference>
<dbReference type="Gene3D" id="2.170.130.10">
    <property type="entry name" value="TonB-dependent receptor, plug domain"/>
    <property type="match status" value="1"/>
</dbReference>
<evidence type="ECO:0000256" key="9">
    <source>
        <dbReference type="RuleBase" id="RU003357"/>
    </source>
</evidence>
<feature type="domain" description="TonB-dependent receptor plug" evidence="11">
    <location>
        <begin position="126"/>
        <end position="229"/>
    </location>
</feature>
<sequence length="781" mass="85936">MKYLLALAGILILNVSLLYAQSHDGKLNGIVTDDKKSLLENVTVQLIDTAPQRSVTIKTDKNGHFFLTNLPIGKHVLKVSYVGYKEYLQEVQLFADSIIQTAIILSQDIALDEVVITAGRKAESIDEVPSSISILNAKEVQEQTNVNPSISTILGNAIPGLGTATNKATNSGQTLRGRQVLVLIDGIPQSTPLMNGSRDIRTLDPAVIERVEVIKGATSIYGNGSGGGIINFITKNPSPTKRFGGTTNLGTSGNLAHPSNTIGYRFSQLFEGTINKFSYVLSGTYNYTGVLKDAEGNVNAQADGLGENKLYNTFVKLGYKINEHSAFTASYNLFRSVQNSDYINVVGKYGETPSIGIKGNDPGEPAGTPYNHNVFISYHHDALPYNTSLDITGYYNRFVSMNRYVESGTAWYGPGQTKIQSFKKGLRLNLNTPWVVNDELRGELTYGLDLLNDKTNQILTDGRVYIPDMNMINLAPYAQLKLDLWNNLVLKSGVRYENASVKVQDFNTIATGPNGEGSVAVSGGKIPYHATMFNVGLRYNKYDFLNPFVSFSQGFAINELGRILRRAKENTLENIETDPIITNNYELGVSSRFDIFHLTAAYYISTSKFGANLVDVGGFLVAQREPERVYGYEITADAYLHPQWTMGASYSFVEGKSEQEDGTKVYMNGTRIAPPKTTAYLAFRPSTSFDVKLNWVCTGNRDRFVTRDNGLYGNSEGPVESVSLLNLSALYKINSKFVLGIGVENLLNSSYYPVVSQYRAIDAEYVRGNGATMNMNLSYSF</sequence>
<dbReference type="GO" id="GO:0015344">
    <property type="term" value="F:siderophore uptake transmembrane transporter activity"/>
    <property type="evidence" value="ECO:0007669"/>
    <property type="project" value="TreeGrafter"/>
</dbReference>
<dbReference type="Gene3D" id="2.40.170.20">
    <property type="entry name" value="TonB-dependent receptor, beta-barrel domain"/>
    <property type="match status" value="1"/>
</dbReference>
<evidence type="ECO:0000313" key="13">
    <source>
        <dbReference type="Proteomes" id="UP000199421"/>
    </source>
</evidence>
<proteinExistence type="inferred from homology"/>
<evidence type="ECO:0000259" key="10">
    <source>
        <dbReference type="Pfam" id="PF00593"/>
    </source>
</evidence>
<dbReference type="STRING" id="407022.SAMN05661044_02778"/>
<protein>
    <submittedName>
        <fullName evidence="12">Iron complex outermembrane recepter protein</fullName>
    </submittedName>
</protein>
<evidence type="ECO:0000256" key="1">
    <source>
        <dbReference type="ARBA" id="ARBA00004571"/>
    </source>
</evidence>
<dbReference type="InterPro" id="IPR039426">
    <property type="entry name" value="TonB-dep_rcpt-like"/>
</dbReference>
<feature type="domain" description="TonB-dependent receptor-like beta-barrel" evidence="10">
    <location>
        <begin position="329"/>
        <end position="746"/>
    </location>
</feature>
<keyword evidence="3 8" id="KW-1134">Transmembrane beta strand</keyword>
<organism evidence="12 13">
    <name type="scientific">Olivibacter domesticus</name>
    <name type="common">Pseudosphingobacterium domesticum</name>
    <dbReference type="NCBI Taxonomy" id="407022"/>
    <lineage>
        <taxon>Bacteria</taxon>
        <taxon>Pseudomonadati</taxon>
        <taxon>Bacteroidota</taxon>
        <taxon>Sphingobacteriia</taxon>
        <taxon>Sphingobacteriales</taxon>
        <taxon>Sphingobacteriaceae</taxon>
        <taxon>Olivibacter</taxon>
    </lineage>
</organism>
<evidence type="ECO:0000259" key="11">
    <source>
        <dbReference type="Pfam" id="PF07715"/>
    </source>
</evidence>
<evidence type="ECO:0000256" key="5">
    <source>
        <dbReference type="ARBA" id="ARBA00023077"/>
    </source>
</evidence>
<comment type="similarity">
    <text evidence="8 9">Belongs to the TonB-dependent receptor family.</text>
</comment>
<dbReference type="OrthoDB" id="8670144at2"/>
<keyword evidence="13" id="KW-1185">Reference proteome</keyword>
<dbReference type="PANTHER" id="PTHR30069:SF42">
    <property type="entry name" value="FERRIC AEROBACTIN RECEPTOR"/>
    <property type="match status" value="1"/>
</dbReference>
<dbReference type="Proteomes" id="UP000199421">
    <property type="component" value="Unassembled WGS sequence"/>
</dbReference>
<dbReference type="InterPro" id="IPR008969">
    <property type="entry name" value="CarboxyPept-like_regulatory"/>
</dbReference>
<dbReference type="Pfam" id="PF13620">
    <property type="entry name" value="CarboxypepD_reg"/>
    <property type="match status" value="1"/>
</dbReference>
<evidence type="ECO:0000313" key="12">
    <source>
        <dbReference type="EMBL" id="SEL53247.1"/>
    </source>
</evidence>
<comment type="subcellular location">
    <subcellularLocation>
        <location evidence="1 8">Cell outer membrane</location>
        <topology evidence="1 8">Multi-pass membrane protein</topology>
    </subcellularLocation>
</comment>
<dbReference type="PANTHER" id="PTHR30069">
    <property type="entry name" value="TONB-DEPENDENT OUTER MEMBRANE RECEPTOR"/>
    <property type="match status" value="1"/>
</dbReference>
<dbReference type="SUPFAM" id="SSF49464">
    <property type="entry name" value="Carboxypeptidase regulatory domain-like"/>
    <property type="match status" value="1"/>
</dbReference>
<dbReference type="GO" id="GO:0044718">
    <property type="term" value="P:siderophore transmembrane transport"/>
    <property type="evidence" value="ECO:0007669"/>
    <property type="project" value="TreeGrafter"/>
</dbReference>
<reference evidence="13" key="1">
    <citation type="submission" date="2016-10" db="EMBL/GenBank/DDBJ databases">
        <authorList>
            <person name="Varghese N."/>
            <person name="Submissions S."/>
        </authorList>
    </citation>
    <scope>NUCLEOTIDE SEQUENCE [LARGE SCALE GENOMIC DNA]</scope>
    <source>
        <strain evidence="13">DSM 18733</strain>
    </source>
</reference>